<evidence type="ECO:0000259" key="3">
    <source>
        <dbReference type="SMART" id="SM00062"/>
    </source>
</evidence>
<dbReference type="SUPFAM" id="SSF53850">
    <property type="entry name" value="Periplasmic binding protein-like II"/>
    <property type="match status" value="1"/>
</dbReference>
<reference evidence="4 5" key="1">
    <citation type="submission" date="2020-02" db="EMBL/GenBank/DDBJ databases">
        <title>Characterization of phylogenetic diversity of novel bifidobacterial species isolated in Czech ZOOs.</title>
        <authorList>
            <person name="Lugli G.A."/>
            <person name="Vera N.B."/>
            <person name="Ventura M."/>
        </authorList>
    </citation>
    <scope>NUCLEOTIDE SEQUENCE [LARGE SCALE GENOMIC DNA]</scope>
    <source>
        <strain evidence="4 5">DSM 109960</strain>
    </source>
</reference>
<accession>A0A7Y0EUV1</accession>
<evidence type="ECO:0000256" key="2">
    <source>
        <dbReference type="SAM" id="SignalP"/>
    </source>
</evidence>
<gene>
    <name evidence="4" type="ORF">G1C98_1567</name>
</gene>
<proteinExistence type="predicted"/>
<evidence type="ECO:0000313" key="4">
    <source>
        <dbReference type="EMBL" id="NMM96831.1"/>
    </source>
</evidence>
<dbReference type="Pfam" id="PF00497">
    <property type="entry name" value="SBP_bac_3"/>
    <property type="match status" value="1"/>
</dbReference>
<dbReference type="PANTHER" id="PTHR35936:SF18">
    <property type="entry name" value="L-CYSTINE-BINDING PROTEIN TCYJ"/>
    <property type="match status" value="1"/>
</dbReference>
<dbReference type="Gene3D" id="3.40.190.10">
    <property type="entry name" value="Periplasmic binding protein-like II"/>
    <property type="match status" value="2"/>
</dbReference>
<dbReference type="PANTHER" id="PTHR35936">
    <property type="entry name" value="MEMBRANE-BOUND LYTIC MUREIN TRANSGLYCOSYLASE F"/>
    <property type="match status" value="1"/>
</dbReference>
<name>A0A7Y0EUV1_9BIFI</name>
<dbReference type="SMART" id="SM00062">
    <property type="entry name" value="PBPb"/>
    <property type="match status" value="1"/>
</dbReference>
<dbReference type="RefSeq" id="WP_169080716.1">
    <property type="nucleotide sequence ID" value="NZ_JAAIIF010000014.1"/>
</dbReference>
<dbReference type="Proteomes" id="UP000529710">
    <property type="component" value="Unassembled WGS sequence"/>
</dbReference>
<protein>
    <submittedName>
        <fullName evidence="4">Amino acid ABC transporter</fullName>
    </submittedName>
</protein>
<sequence length="277" mass="30252">MKNTRLTTISTAILATVISLGSLSACGSSSSAGSESGGNQQEITIATGNDGKPFCSMNEDGELDGYDIAIMKAVEQKLSKYYKFTFEGSDFPTSLSNLSSGKAQIAAYEYENNAERKAKFTYGTVGLTKWDTLIISDPSNGKVYQSFDDLKGKKVYVTTATNQAAMAESYLKEHPDAFKLTYGTYSNEQIVQGLTSGSYDATLAPQYSLDLWNNAFHKGLKGSDKAVNKSSSYILFNKSDDKDLIDRVNKAMAELKKDGTFKKLSEQYYGADYVPED</sequence>
<dbReference type="EMBL" id="JAAIIF010000014">
    <property type="protein sequence ID" value="NMM96831.1"/>
    <property type="molecule type" value="Genomic_DNA"/>
</dbReference>
<dbReference type="AlphaFoldDB" id="A0A7Y0EUV1"/>
<feature type="signal peptide" evidence="2">
    <location>
        <begin position="1"/>
        <end position="27"/>
    </location>
</feature>
<keyword evidence="1 2" id="KW-0732">Signal</keyword>
<dbReference type="InterPro" id="IPR001638">
    <property type="entry name" value="Solute-binding_3/MltF_N"/>
</dbReference>
<organism evidence="4 5">
    <name type="scientific">Bifidobacterium erythrocebi</name>
    <dbReference type="NCBI Taxonomy" id="2675325"/>
    <lineage>
        <taxon>Bacteria</taxon>
        <taxon>Bacillati</taxon>
        <taxon>Actinomycetota</taxon>
        <taxon>Actinomycetes</taxon>
        <taxon>Bifidobacteriales</taxon>
        <taxon>Bifidobacteriaceae</taxon>
        <taxon>Bifidobacterium</taxon>
    </lineage>
</organism>
<feature type="chain" id="PRO_5038799306" evidence="2">
    <location>
        <begin position="28"/>
        <end position="277"/>
    </location>
</feature>
<evidence type="ECO:0000313" key="5">
    <source>
        <dbReference type="Proteomes" id="UP000529710"/>
    </source>
</evidence>
<evidence type="ECO:0000256" key="1">
    <source>
        <dbReference type="ARBA" id="ARBA00022729"/>
    </source>
</evidence>
<feature type="domain" description="Solute-binding protein family 3/N-terminal" evidence="3">
    <location>
        <begin position="42"/>
        <end position="272"/>
    </location>
</feature>
<dbReference type="PROSITE" id="PS51257">
    <property type="entry name" value="PROKAR_LIPOPROTEIN"/>
    <property type="match status" value="1"/>
</dbReference>
<comment type="caution">
    <text evidence="4">The sequence shown here is derived from an EMBL/GenBank/DDBJ whole genome shotgun (WGS) entry which is preliminary data.</text>
</comment>
<keyword evidence="5" id="KW-1185">Reference proteome</keyword>